<proteinExistence type="predicted"/>
<name>A0ABS7Q752_9ACTN</name>
<sequence>MFDDAGPGAVPPRPGSAGEHGLQDELGTRQRADRFYADQVLDHLNARMREFAAEQEMFFVATSDGRGECDAAFRAGPAGVLHVLDAKTLCYPEYRGNGVMASLGNIRENPHIGLLLLDFSRDRIGLHINGRARVVTDGEMRELHPGLPADPARGRRPAVWVETEVEEAYIQCSKHVPRLVRAPLRRLRAWGSDSPRRKGGDYFGVLAGRRATR</sequence>
<accession>A0ABS7Q752</accession>
<evidence type="ECO:0000259" key="2">
    <source>
        <dbReference type="Pfam" id="PF01243"/>
    </source>
</evidence>
<feature type="domain" description="Pyridoxamine 5'-phosphate oxidase N-terminal" evidence="2">
    <location>
        <begin position="46"/>
        <end position="142"/>
    </location>
</feature>
<reference evidence="3 4" key="1">
    <citation type="submission" date="2021-08" db="EMBL/GenBank/DDBJ databases">
        <title>WGS of actinomycetes from Thailand.</title>
        <authorList>
            <person name="Thawai C."/>
        </authorList>
    </citation>
    <scope>NUCLEOTIDE SEQUENCE [LARGE SCALE GENOMIC DNA]</scope>
    <source>
        <strain evidence="3 4">PLK6-54</strain>
    </source>
</reference>
<dbReference type="Pfam" id="PF01243">
    <property type="entry name" value="PNPOx_N"/>
    <property type="match status" value="1"/>
</dbReference>
<dbReference type="Gene3D" id="2.30.110.10">
    <property type="entry name" value="Electron Transport, Fmn-binding Protein, Chain A"/>
    <property type="match status" value="1"/>
</dbReference>
<protein>
    <submittedName>
        <fullName evidence="3">Pyridoxamine 5'-phosphate oxidase family protein</fullName>
    </submittedName>
</protein>
<organism evidence="3 4">
    <name type="scientific">Actinacidiphila acidipaludis</name>
    <dbReference type="NCBI Taxonomy" id="2873382"/>
    <lineage>
        <taxon>Bacteria</taxon>
        <taxon>Bacillati</taxon>
        <taxon>Actinomycetota</taxon>
        <taxon>Actinomycetes</taxon>
        <taxon>Kitasatosporales</taxon>
        <taxon>Streptomycetaceae</taxon>
        <taxon>Actinacidiphila</taxon>
    </lineage>
</organism>
<dbReference type="PANTHER" id="PTHR42815:SF2">
    <property type="entry name" value="FAD-BINDING, PUTATIVE (AFU_ORTHOLOGUE AFUA_6G07600)-RELATED"/>
    <property type="match status" value="1"/>
</dbReference>
<dbReference type="SUPFAM" id="SSF50475">
    <property type="entry name" value="FMN-binding split barrel"/>
    <property type="match status" value="1"/>
</dbReference>
<dbReference type="RefSeq" id="WP_222963123.1">
    <property type="nucleotide sequence ID" value="NZ_JAINZZ010000016.1"/>
</dbReference>
<evidence type="ECO:0000256" key="1">
    <source>
        <dbReference type="SAM" id="MobiDB-lite"/>
    </source>
</evidence>
<dbReference type="PANTHER" id="PTHR42815">
    <property type="entry name" value="FAD-BINDING, PUTATIVE (AFU_ORTHOLOGUE AFUA_6G07600)-RELATED"/>
    <property type="match status" value="1"/>
</dbReference>
<evidence type="ECO:0000313" key="4">
    <source>
        <dbReference type="Proteomes" id="UP000778578"/>
    </source>
</evidence>
<comment type="caution">
    <text evidence="3">The sequence shown here is derived from an EMBL/GenBank/DDBJ whole genome shotgun (WGS) entry which is preliminary data.</text>
</comment>
<dbReference type="EMBL" id="JAINZZ010000016">
    <property type="protein sequence ID" value="MBY8878978.1"/>
    <property type="molecule type" value="Genomic_DNA"/>
</dbReference>
<gene>
    <name evidence="3" type="ORF">K7862_15230</name>
</gene>
<dbReference type="InterPro" id="IPR012349">
    <property type="entry name" value="Split_barrel_FMN-bd"/>
</dbReference>
<keyword evidence="4" id="KW-1185">Reference proteome</keyword>
<evidence type="ECO:0000313" key="3">
    <source>
        <dbReference type="EMBL" id="MBY8878978.1"/>
    </source>
</evidence>
<dbReference type="Proteomes" id="UP000778578">
    <property type="component" value="Unassembled WGS sequence"/>
</dbReference>
<feature type="region of interest" description="Disordered" evidence="1">
    <location>
        <begin position="1"/>
        <end position="22"/>
    </location>
</feature>
<dbReference type="InterPro" id="IPR011576">
    <property type="entry name" value="Pyridox_Oxase_N"/>
</dbReference>